<keyword evidence="3 6" id="KW-0812">Transmembrane</keyword>
<dbReference type="InterPro" id="IPR005495">
    <property type="entry name" value="LptG/LptF_permease"/>
</dbReference>
<keyword evidence="2" id="KW-1003">Cell membrane</keyword>
<keyword evidence="8" id="KW-1185">Reference proteome</keyword>
<feature type="transmembrane region" description="Helical" evidence="6">
    <location>
        <begin position="102"/>
        <end position="124"/>
    </location>
</feature>
<dbReference type="Pfam" id="PF03739">
    <property type="entry name" value="LptF_LptG"/>
    <property type="match status" value="1"/>
</dbReference>
<evidence type="ECO:0000256" key="6">
    <source>
        <dbReference type="SAM" id="Phobius"/>
    </source>
</evidence>
<reference evidence="7 8" key="1">
    <citation type="journal article" date="2011" name="J. Bacteriol.">
        <title>Complete genome sequence and updated annotation of Desulfovibrio alaskensis G20.</title>
        <authorList>
            <person name="Hauser L.J."/>
            <person name="Land M.L."/>
            <person name="Brown S.D."/>
            <person name="Larimer F."/>
            <person name="Keller K.L."/>
            <person name="Rapp-Giles B.J."/>
            <person name="Price M.N."/>
            <person name="Lin M."/>
            <person name="Bruce D.C."/>
            <person name="Detter J.C."/>
            <person name="Tapia R."/>
            <person name="Han C.S."/>
            <person name="Goodwin L.A."/>
            <person name="Cheng J.F."/>
            <person name="Pitluck S."/>
            <person name="Copeland A."/>
            <person name="Lucas S."/>
            <person name="Nolan M."/>
            <person name="Lapidus A.L."/>
            <person name="Palumbo A.V."/>
            <person name="Wall J.D."/>
        </authorList>
    </citation>
    <scope>NUCLEOTIDE SEQUENCE [LARGE SCALE GENOMIC DNA]</scope>
    <source>
        <strain evidence="8">ATCC BAA 1058 / DSM 17464 / G20</strain>
    </source>
</reference>
<name>Q310A0_OLEA2</name>
<dbReference type="KEGG" id="dde:Dde_1949"/>
<organism evidence="7 8">
    <name type="scientific">Oleidesulfovibrio alaskensis (strain ATCC BAA-1058 / DSM 17464 / G20)</name>
    <name type="common">Desulfovibrio alaskensis</name>
    <dbReference type="NCBI Taxonomy" id="207559"/>
    <lineage>
        <taxon>Bacteria</taxon>
        <taxon>Pseudomonadati</taxon>
        <taxon>Thermodesulfobacteriota</taxon>
        <taxon>Desulfovibrionia</taxon>
        <taxon>Desulfovibrionales</taxon>
        <taxon>Desulfovibrionaceae</taxon>
        <taxon>Oleidesulfovibrio</taxon>
    </lineage>
</organism>
<dbReference type="PANTHER" id="PTHR33529">
    <property type="entry name" value="SLR0882 PROTEIN-RELATED"/>
    <property type="match status" value="1"/>
</dbReference>
<evidence type="ECO:0000256" key="1">
    <source>
        <dbReference type="ARBA" id="ARBA00004651"/>
    </source>
</evidence>
<evidence type="ECO:0000256" key="3">
    <source>
        <dbReference type="ARBA" id="ARBA00022692"/>
    </source>
</evidence>
<dbReference type="NCBIfam" id="TIGR04408">
    <property type="entry name" value="LptG_lptG"/>
    <property type="match status" value="1"/>
</dbReference>
<evidence type="ECO:0000313" key="7">
    <source>
        <dbReference type="EMBL" id="ABB38746.1"/>
    </source>
</evidence>
<dbReference type="Proteomes" id="UP000002710">
    <property type="component" value="Chromosome"/>
</dbReference>
<keyword evidence="5 6" id="KW-0472">Membrane</keyword>
<feature type="transmembrane region" description="Helical" evidence="6">
    <location>
        <begin position="64"/>
        <end position="82"/>
    </location>
</feature>
<accession>Q310A0</accession>
<dbReference type="EMBL" id="CP000112">
    <property type="protein sequence ID" value="ABB38746.1"/>
    <property type="molecule type" value="Genomic_DNA"/>
</dbReference>
<dbReference type="RefSeq" id="WP_011367864.1">
    <property type="nucleotide sequence ID" value="NC_007519.1"/>
</dbReference>
<evidence type="ECO:0000256" key="5">
    <source>
        <dbReference type="ARBA" id="ARBA00023136"/>
    </source>
</evidence>
<dbReference type="PANTHER" id="PTHR33529:SF2">
    <property type="entry name" value="LIPOPOLYSACCHARIDE EXPORT SYSTEM PERMEASE PROTEIN LPTG"/>
    <property type="match status" value="1"/>
</dbReference>
<dbReference type="GO" id="GO:0043190">
    <property type="term" value="C:ATP-binding cassette (ABC) transporter complex"/>
    <property type="evidence" value="ECO:0007669"/>
    <property type="project" value="InterPro"/>
</dbReference>
<dbReference type="AlphaFoldDB" id="Q310A0"/>
<sequence>MSILSRYLLRTNLFLTMLTLTIGTGIYLLSDLFDRLDDFLGAGLGLKVILTYFAVKIPLIISQILPAVFLLSAVIQLCVMARDRELVALQAGGISFLRLARFFIIYALIWSAVQLGFSQVLGIYGEREASRIWKEQVRNREIDEVQLTNLWFTEHGRIIHLETLHPAAQKGSGITVYELTPDELSVQRVIRGKSFRADSSGWTLDGCDILIPGSYEVATSESIVLPIEQDVKAFSIVDPRGDPSRLPLWQLQDAIARLTESGSNVEALRTAWHMKLSYAFSLVTMALLALALITWRDSIYINVGTSLLLVFVFYTLFTVGGSLGENGIVPPLFAAWTANAFFSLSAIARLIYVSRARAA</sequence>
<gene>
    <name evidence="7" type="ordered locus">Dde_1949</name>
</gene>
<comment type="subcellular location">
    <subcellularLocation>
        <location evidence="1">Cell membrane</location>
        <topology evidence="1">Multi-pass membrane protein</topology>
    </subcellularLocation>
</comment>
<proteinExistence type="predicted"/>
<evidence type="ECO:0000313" key="8">
    <source>
        <dbReference type="Proteomes" id="UP000002710"/>
    </source>
</evidence>
<dbReference type="GO" id="GO:0015920">
    <property type="term" value="P:lipopolysaccharide transport"/>
    <property type="evidence" value="ECO:0007669"/>
    <property type="project" value="TreeGrafter"/>
</dbReference>
<dbReference type="InterPro" id="IPR030923">
    <property type="entry name" value="LptG"/>
</dbReference>
<evidence type="ECO:0000256" key="2">
    <source>
        <dbReference type="ARBA" id="ARBA00022475"/>
    </source>
</evidence>
<feature type="transmembrane region" description="Helical" evidence="6">
    <location>
        <begin position="332"/>
        <end position="352"/>
    </location>
</feature>
<dbReference type="STRING" id="207559.Dde_1949"/>
<feature type="transmembrane region" description="Helical" evidence="6">
    <location>
        <begin position="299"/>
        <end position="320"/>
    </location>
</feature>
<dbReference type="GO" id="GO:0055085">
    <property type="term" value="P:transmembrane transport"/>
    <property type="evidence" value="ECO:0007669"/>
    <property type="project" value="InterPro"/>
</dbReference>
<dbReference type="eggNOG" id="COG0795">
    <property type="taxonomic scope" value="Bacteria"/>
</dbReference>
<feature type="transmembrane region" description="Helical" evidence="6">
    <location>
        <begin position="12"/>
        <end position="33"/>
    </location>
</feature>
<dbReference type="HOGENOM" id="CLU_028799_3_2_7"/>
<feature type="transmembrane region" description="Helical" evidence="6">
    <location>
        <begin position="276"/>
        <end position="293"/>
    </location>
</feature>
<protein>
    <submittedName>
        <fullName evidence="7">Permease YjgP/YjgQ family protein</fullName>
    </submittedName>
</protein>
<evidence type="ECO:0000256" key="4">
    <source>
        <dbReference type="ARBA" id="ARBA00022989"/>
    </source>
</evidence>
<keyword evidence="4 6" id="KW-1133">Transmembrane helix</keyword>